<dbReference type="EMBL" id="OZ034815">
    <property type="protein sequence ID" value="CAL1370623.1"/>
    <property type="molecule type" value="Genomic_DNA"/>
</dbReference>
<reference evidence="1 2" key="1">
    <citation type="submission" date="2024-04" db="EMBL/GenBank/DDBJ databases">
        <authorList>
            <person name="Fracassetti M."/>
        </authorList>
    </citation>
    <scope>NUCLEOTIDE SEQUENCE [LARGE SCALE GENOMIC DNA]</scope>
</reference>
<gene>
    <name evidence="1" type="ORF">LTRI10_LOCUS12736</name>
</gene>
<sequence length="77" mass="8978">MRKKSCQLFDYFHSIFTFRIPSCASPLICNYLFPLKILSAASLNLGEGMKKCFIIYFIPFAFSTIELIRKLTRFAVR</sequence>
<organism evidence="1 2">
    <name type="scientific">Linum trigynum</name>
    <dbReference type="NCBI Taxonomy" id="586398"/>
    <lineage>
        <taxon>Eukaryota</taxon>
        <taxon>Viridiplantae</taxon>
        <taxon>Streptophyta</taxon>
        <taxon>Embryophyta</taxon>
        <taxon>Tracheophyta</taxon>
        <taxon>Spermatophyta</taxon>
        <taxon>Magnoliopsida</taxon>
        <taxon>eudicotyledons</taxon>
        <taxon>Gunneridae</taxon>
        <taxon>Pentapetalae</taxon>
        <taxon>rosids</taxon>
        <taxon>fabids</taxon>
        <taxon>Malpighiales</taxon>
        <taxon>Linaceae</taxon>
        <taxon>Linum</taxon>
    </lineage>
</organism>
<evidence type="ECO:0000313" key="2">
    <source>
        <dbReference type="Proteomes" id="UP001497516"/>
    </source>
</evidence>
<protein>
    <submittedName>
        <fullName evidence="1">Uncharacterized protein</fullName>
    </submittedName>
</protein>
<keyword evidence="2" id="KW-1185">Reference proteome</keyword>
<evidence type="ECO:0000313" key="1">
    <source>
        <dbReference type="EMBL" id="CAL1370623.1"/>
    </source>
</evidence>
<dbReference type="AlphaFoldDB" id="A0AAV2D9Q2"/>
<name>A0AAV2D9Q2_9ROSI</name>
<dbReference type="Proteomes" id="UP001497516">
    <property type="component" value="Chromosome 2"/>
</dbReference>
<proteinExistence type="predicted"/>
<accession>A0AAV2D9Q2</accession>